<dbReference type="PANTHER" id="PTHR43806">
    <property type="entry name" value="PEPTIDASE S8"/>
    <property type="match status" value="1"/>
</dbReference>
<evidence type="ECO:0000256" key="1">
    <source>
        <dbReference type="ARBA" id="ARBA00011073"/>
    </source>
</evidence>
<dbReference type="EMBL" id="JRFU01000252">
    <property type="protein sequence ID" value="PWE85266.1"/>
    <property type="molecule type" value="Genomic_DNA"/>
</dbReference>
<organism evidence="8 9">
    <name type="scientific">Eubacterium ramulus</name>
    <dbReference type="NCBI Taxonomy" id="39490"/>
    <lineage>
        <taxon>Bacteria</taxon>
        <taxon>Bacillati</taxon>
        <taxon>Bacillota</taxon>
        <taxon>Clostridia</taxon>
        <taxon>Eubacteriales</taxon>
        <taxon>Eubacteriaceae</taxon>
        <taxon>Eubacterium</taxon>
    </lineage>
</organism>
<dbReference type="SUPFAM" id="SSF52743">
    <property type="entry name" value="Subtilisin-like"/>
    <property type="match status" value="1"/>
</dbReference>
<dbReference type="InterPro" id="IPR000209">
    <property type="entry name" value="Peptidase_S8/S53_dom"/>
</dbReference>
<feature type="domain" description="Peptidase S8/S53" evidence="7">
    <location>
        <begin position="428"/>
        <end position="549"/>
    </location>
</feature>
<evidence type="ECO:0000313" key="9">
    <source>
        <dbReference type="Proteomes" id="UP000245288"/>
    </source>
</evidence>
<feature type="active site" description="Charge relay system" evidence="5 6">
    <location>
        <position position="494"/>
    </location>
</feature>
<comment type="caution">
    <text evidence="8">The sequence shown here is derived from an EMBL/GenBank/DDBJ whole genome shotgun (WGS) entry which is preliminary data.</text>
</comment>
<protein>
    <recommendedName>
        <fullName evidence="7">Peptidase S8/S53 domain-containing protein</fullName>
    </recommendedName>
</protein>
<accession>A0A2V1JMM3</accession>
<dbReference type="AlphaFoldDB" id="A0A2V1JMM3"/>
<dbReference type="InterPro" id="IPR015500">
    <property type="entry name" value="Peptidase_S8_subtilisin-rel"/>
</dbReference>
<dbReference type="InterPro" id="IPR017310">
    <property type="entry name" value="Pept_S8A_subtilisin_clostridia"/>
</dbReference>
<dbReference type="PRINTS" id="PR00723">
    <property type="entry name" value="SUBTILISIN"/>
</dbReference>
<evidence type="ECO:0000256" key="6">
    <source>
        <dbReference type="PROSITE-ProRule" id="PRU01240"/>
    </source>
</evidence>
<gene>
    <name evidence="8" type="ORF">LG34_16990</name>
</gene>
<dbReference type="InterPro" id="IPR023827">
    <property type="entry name" value="Peptidase_S8_Asp-AS"/>
</dbReference>
<dbReference type="InterPro" id="IPR034045">
    <property type="entry name" value="Pep_S8_CspA-like"/>
</dbReference>
<name>A0A2V1JMM3_EUBRA</name>
<dbReference type="OrthoDB" id="9762689at2"/>
<dbReference type="Proteomes" id="UP000245288">
    <property type="component" value="Unassembled WGS sequence"/>
</dbReference>
<evidence type="ECO:0000256" key="3">
    <source>
        <dbReference type="ARBA" id="ARBA00022801"/>
    </source>
</evidence>
<dbReference type="PIRSF" id="PIRSF037894">
    <property type="entry name" value="Subtilisin_rel_CspABC"/>
    <property type="match status" value="1"/>
</dbReference>
<dbReference type="Pfam" id="PF00082">
    <property type="entry name" value="Peptidase_S8"/>
    <property type="match status" value="2"/>
</dbReference>
<keyword evidence="2 6" id="KW-0645">Protease</keyword>
<feature type="domain" description="Peptidase S8/S53" evidence="7">
    <location>
        <begin position="94"/>
        <end position="289"/>
    </location>
</feature>
<evidence type="ECO:0000313" key="8">
    <source>
        <dbReference type="EMBL" id="PWE85266.1"/>
    </source>
</evidence>
<evidence type="ECO:0000256" key="5">
    <source>
        <dbReference type="PIRSR" id="PIRSR615500-1"/>
    </source>
</evidence>
<comment type="similarity">
    <text evidence="1 6">Belongs to the peptidase S8 family.</text>
</comment>
<dbReference type="PROSITE" id="PS00136">
    <property type="entry name" value="SUBTILASE_ASP"/>
    <property type="match status" value="1"/>
</dbReference>
<proteinExistence type="inferred from homology"/>
<feature type="active site" description="Charge relay system" evidence="5 6">
    <location>
        <position position="103"/>
    </location>
</feature>
<evidence type="ECO:0000256" key="2">
    <source>
        <dbReference type="ARBA" id="ARBA00022670"/>
    </source>
</evidence>
<keyword evidence="4 6" id="KW-0720">Serine protease</keyword>
<dbReference type="Gene3D" id="3.40.50.200">
    <property type="entry name" value="Peptidase S8/S53 domain"/>
    <property type="match status" value="1"/>
</dbReference>
<feature type="active site" description="Charge relay system" evidence="5 6">
    <location>
        <position position="171"/>
    </location>
</feature>
<dbReference type="CDD" id="cd07478">
    <property type="entry name" value="Peptidases_S8_CspA-like"/>
    <property type="match status" value="1"/>
</dbReference>
<keyword evidence="3 6" id="KW-0378">Hydrolase</keyword>
<dbReference type="GO" id="GO:0004252">
    <property type="term" value="F:serine-type endopeptidase activity"/>
    <property type="evidence" value="ECO:0007669"/>
    <property type="project" value="UniProtKB-UniRule"/>
</dbReference>
<dbReference type="InterPro" id="IPR036852">
    <property type="entry name" value="Peptidase_S8/S53_dom_sf"/>
</dbReference>
<dbReference type="InterPro" id="IPR050131">
    <property type="entry name" value="Peptidase_S8_subtilisin-like"/>
</dbReference>
<dbReference type="PROSITE" id="PS51892">
    <property type="entry name" value="SUBTILASE"/>
    <property type="match status" value="1"/>
</dbReference>
<sequence>MDDNICKKVIYSNDYYDLIIDYIGGYPLGNPECILQVDNTYDIGFYSRERAPELNLVDYPYLTIPHCLVPMDMTALEVSGILRLQNPSALDLQGQGVLIGFVDTGITYEHPAFQNEDGTTRIVGIWDQTAEDGTPPNGMVYGAFYGEEQINEALRSERPREIVPEQDENGHGTFLAGVACGSTDGTADFSGAAPLAQIAVVKCKQAKPYLRDYYFIPQGQECYQENDLMMGISWLNRFAYERRMPLVLCIGMGSGLGNHVGDEPLAIQCDEFGRRRQRAVVVAAGNAANQRRHYQKRGMEEGAVESIELSVGSNLAGFQMEIWTMVPEIYELSIVSPTGERFPKTVVRPGERQEYVFLFEKTKLTAEYAIVGTRNSMQQIMLRFEQPLSGIWTVELQADFVLSGNIFCWLPLSQLLSGEVFFLRSDPNTTVTMPGMSRVAITTGAYQAIGGSIDPDSGRGFSSLDAVKPDIVAPGVNVLGPVLRDRYELRSGTSISAALTAGACAQLFQWGIVENNMLYLNTTDLKNLLIRGAVRDEDRTYPNPVYGYGVLEVYQALSRLRGN</sequence>
<dbReference type="PANTHER" id="PTHR43806:SF11">
    <property type="entry name" value="CEREVISIN-RELATED"/>
    <property type="match status" value="1"/>
</dbReference>
<dbReference type="Gene3D" id="2.60.120.1290">
    <property type="match status" value="1"/>
</dbReference>
<reference evidence="8 9" key="1">
    <citation type="submission" date="2014-09" db="EMBL/GenBank/DDBJ databases">
        <title>Butyrate-producing bacteria isolated from human gut.</title>
        <authorList>
            <person name="Zhang Q."/>
            <person name="Zhao L."/>
        </authorList>
    </citation>
    <scope>NUCLEOTIDE SEQUENCE [LARGE SCALE GENOMIC DNA]</scope>
    <source>
        <strain evidence="8 9">21</strain>
    </source>
</reference>
<dbReference type="RefSeq" id="WP_109217014.1">
    <property type="nucleotide sequence ID" value="NZ_CABMEW010000017.1"/>
</dbReference>
<keyword evidence="9" id="KW-1185">Reference proteome</keyword>
<evidence type="ECO:0000259" key="7">
    <source>
        <dbReference type="Pfam" id="PF00082"/>
    </source>
</evidence>
<evidence type="ECO:0000256" key="4">
    <source>
        <dbReference type="ARBA" id="ARBA00022825"/>
    </source>
</evidence>
<dbReference type="GO" id="GO:0006508">
    <property type="term" value="P:proteolysis"/>
    <property type="evidence" value="ECO:0007669"/>
    <property type="project" value="UniProtKB-KW"/>
</dbReference>